<reference evidence="1" key="1">
    <citation type="submission" date="2018-05" db="EMBL/GenBank/DDBJ databases">
        <authorList>
            <person name="Lanie J.A."/>
            <person name="Ng W.-L."/>
            <person name="Kazmierczak K.M."/>
            <person name="Andrzejewski T.M."/>
            <person name="Davidsen T.M."/>
            <person name="Wayne K.J."/>
            <person name="Tettelin H."/>
            <person name="Glass J.I."/>
            <person name="Rusch D."/>
            <person name="Podicherti R."/>
            <person name="Tsui H.-C.T."/>
            <person name="Winkler M.E."/>
        </authorList>
    </citation>
    <scope>NUCLEOTIDE SEQUENCE</scope>
</reference>
<feature type="non-terminal residue" evidence="1">
    <location>
        <position position="1"/>
    </location>
</feature>
<feature type="non-terminal residue" evidence="1">
    <location>
        <position position="136"/>
    </location>
</feature>
<dbReference type="AlphaFoldDB" id="A0A383EH76"/>
<protein>
    <submittedName>
        <fullName evidence="1">Uncharacterized protein</fullName>
    </submittedName>
</protein>
<gene>
    <name evidence="1" type="ORF">METZ01_LOCUS508554</name>
</gene>
<accession>A0A383EH76</accession>
<sequence length="136" mass="15603">VDYSLSTPIFIKGNSNRLLDQIKQSLKQMNAGDRMVVYPIHLATSTAAPMVRFIKPLPNGDLNDRNNAMKVTNNFIQVLKGILIEPGIRRNIRLKTNIYPIIHKINRYVNEGPVFVKIFSDMKHEFSNENFDELFG</sequence>
<evidence type="ECO:0000313" key="1">
    <source>
        <dbReference type="EMBL" id="SVE55700.1"/>
    </source>
</evidence>
<proteinExistence type="predicted"/>
<dbReference type="EMBL" id="UINC01225571">
    <property type="protein sequence ID" value="SVE55700.1"/>
    <property type="molecule type" value="Genomic_DNA"/>
</dbReference>
<organism evidence="1">
    <name type="scientific">marine metagenome</name>
    <dbReference type="NCBI Taxonomy" id="408172"/>
    <lineage>
        <taxon>unclassified sequences</taxon>
        <taxon>metagenomes</taxon>
        <taxon>ecological metagenomes</taxon>
    </lineage>
</organism>
<name>A0A383EH76_9ZZZZ</name>